<accession>A0ABS6FY80</accession>
<evidence type="ECO:0000259" key="4">
    <source>
        <dbReference type="PROSITE" id="PS50995"/>
    </source>
</evidence>
<comment type="caution">
    <text evidence="5">The sequence shown here is derived from an EMBL/GenBank/DDBJ whole genome shotgun (WGS) entry which is preliminary data.</text>
</comment>
<sequence length="175" mass="20984">MLTRKQRNDIIVSVETIRRYYEVDNINIIMRSFKEIYEKEETLGKLAFKGEYEKYGVSEIHCLDFIGRVKDANVTKISQSMNMTRGAISKISKKLLNSNLIDKYKKPDNDKEKYFKLTKLGEMLYKHHQIKHKQWEERNNRFFKNIDKKDQEVVANFLKKFNNYLDEMIKSQGEI</sequence>
<evidence type="ECO:0000256" key="2">
    <source>
        <dbReference type="ARBA" id="ARBA00023125"/>
    </source>
</evidence>
<dbReference type="PANTHER" id="PTHR35790">
    <property type="entry name" value="HTH-TYPE TRANSCRIPTIONAL REGULATOR PCHR"/>
    <property type="match status" value="1"/>
</dbReference>
<keyword evidence="3" id="KW-0804">Transcription</keyword>
<gene>
    <name evidence="5" type="ORF">KQI88_02005</name>
</gene>
<keyword evidence="6" id="KW-1185">Reference proteome</keyword>
<dbReference type="Proteomes" id="UP000779508">
    <property type="component" value="Unassembled WGS sequence"/>
</dbReference>
<dbReference type="SMART" id="SM00347">
    <property type="entry name" value="HTH_MARR"/>
    <property type="match status" value="1"/>
</dbReference>
<dbReference type="EMBL" id="JAHLQK010000001">
    <property type="protein sequence ID" value="MBU5675190.1"/>
    <property type="molecule type" value="Genomic_DNA"/>
</dbReference>
<reference evidence="5 6" key="1">
    <citation type="submission" date="2021-06" db="EMBL/GenBank/DDBJ databases">
        <authorList>
            <person name="Sun Q."/>
            <person name="Li D."/>
        </authorList>
    </citation>
    <scope>NUCLEOTIDE SEQUENCE [LARGE SCALE GENOMIC DNA]</scope>
    <source>
        <strain evidence="5 6">MSJ-5</strain>
    </source>
</reference>
<evidence type="ECO:0000256" key="3">
    <source>
        <dbReference type="ARBA" id="ARBA00023163"/>
    </source>
</evidence>
<dbReference type="InterPro" id="IPR000835">
    <property type="entry name" value="HTH_MarR-typ"/>
</dbReference>
<evidence type="ECO:0000313" key="6">
    <source>
        <dbReference type="Proteomes" id="UP000779508"/>
    </source>
</evidence>
<dbReference type="InterPro" id="IPR052067">
    <property type="entry name" value="Metal_resp_HTH_trans_reg"/>
</dbReference>
<evidence type="ECO:0000256" key="1">
    <source>
        <dbReference type="ARBA" id="ARBA00023015"/>
    </source>
</evidence>
<dbReference type="Pfam" id="PF01047">
    <property type="entry name" value="MarR"/>
    <property type="match status" value="1"/>
</dbReference>
<name>A0ABS6FY80_9FIRM</name>
<dbReference type="PROSITE" id="PS50995">
    <property type="entry name" value="HTH_MARR_2"/>
    <property type="match status" value="1"/>
</dbReference>
<evidence type="ECO:0000313" key="5">
    <source>
        <dbReference type="EMBL" id="MBU5675190.1"/>
    </source>
</evidence>
<keyword evidence="2" id="KW-0238">DNA-binding</keyword>
<keyword evidence="1" id="KW-0805">Transcription regulation</keyword>
<organism evidence="5 6">
    <name type="scientific">Alkaliphilus flagellatus</name>
    <dbReference type="NCBI Taxonomy" id="2841507"/>
    <lineage>
        <taxon>Bacteria</taxon>
        <taxon>Bacillati</taxon>
        <taxon>Bacillota</taxon>
        <taxon>Clostridia</taxon>
        <taxon>Peptostreptococcales</taxon>
        <taxon>Natronincolaceae</taxon>
        <taxon>Alkaliphilus</taxon>
    </lineage>
</organism>
<protein>
    <submittedName>
        <fullName evidence="5">MarR family transcriptional regulator</fullName>
    </submittedName>
</protein>
<feature type="domain" description="HTH marR-type" evidence="4">
    <location>
        <begin position="22"/>
        <end position="163"/>
    </location>
</feature>
<proteinExistence type="predicted"/>
<dbReference type="PANTHER" id="PTHR35790:SF4">
    <property type="entry name" value="HTH-TYPE TRANSCRIPTIONAL REGULATOR PCHR"/>
    <property type="match status" value="1"/>
</dbReference>